<evidence type="ECO:0000256" key="1">
    <source>
        <dbReference type="SAM" id="MobiDB-lite"/>
    </source>
</evidence>
<comment type="caution">
    <text evidence="4">The sequence shown here is derived from an EMBL/GenBank/DDBJ whole genome shotgun (WGS) entry which is preliminary data.</text>
</comment>
<evidence type="ECO:0000313" key="4">
    <source>
        <dbReference type="EMBL" id="TMR25939.1"/>
    </source>
</evidence>
<name>A0A5S4FZ12_9ACTN</name>
<keyword evidence="2" id="KW-1133">Transmembrane helix</keyword>
<reference evidence="4 5" key="1">
    <citation type="submission" date="2019-05" db="EMBL/GenBank/DDBJ databases">
        <title>Draft genome sequence of Nonomuraea zeae DSM 100528.</title>
        <authorList>
            <person name="Saricaoglu S."/>
            <person name="Isik K."/>
        </authorList>
    </citation>
    <scope>NUCLEOTIDE SEQUENCE [LARGE SCALE GENOMIC DNA]</scope>
    <source>
        <strain evidence="4 5">DSM 100528</strain>
    </source>
</reference>
<protein>
    <submittedName>
        <fullName evidence="4">PH domain-containing protein</fullName>
    </submittedName>
</protein>
<dbReference type="Pfam" id="PF10756">
    <property type="entry name" value="bPH_6"/>
    <property type="match status" value="1"/>
</dbReference>
<dbReference type="AlphaFoldDB" id="A0A5S4FZ12"/>
<proteinExistence type="predicted"/>
<evidence type="ECO:0000256" key="2">
    <source>
        <dbReference type="SAM" id="Phobius"/>
    </source>
</evidence>
<feature type="transmembrane region" description="Helical" evidence="2">
    <location>
        <begin position="74"/>
        <end position="92"/>
    </location>
</feature>
<dbReference type="InterPro" id="IPR019692">
    <property type="entry name" value="CFP-6_PH"/>
</dbReference>
<feature type="transmembrane region" description="Helical" evidence="2">
    <location>
        <begin position="48"/>
        <end position="68"/>
    </location>
</feature>
<evidence type="ECO:0000259" key="3">
    <source>
        <dbReference type="Pfam" id="PF10756"/>
    </source>
</evidence>
<sequence length="240" mass="26308">MVHGQRDEVGVPALRRAAGTDQRRHQAGVRAAQVAAVKQTYRAKTGFVLGWVWLAFVAFNVWDLIAHYNGKPSLVALAVLGALTALVYAIALRPATVFTEAGLVGRNPFRTTFVPWASVEDVTVSHSINVHYGAEQELRLWTPMSSARERARAQRRGMPKQERRGRFTTEPTLSRGEQAAAEAFAGKTHADWVGEQIRERAESARRRDEEAAPARVSWSYDSIAVLAVAVVLAVAAIVIA</sequence>
<accession>A0A5S4FZ12</accession>
<feature type="transmembrane region" description="Helical" evidence="2">
    <location>
        <begin position="216"/>
        <end position="239"/>
    </location>
</feature>
<keyword evidence="2" id="KW-0472">Membrane</keyword>
<feature type="domain" description="Low molecular weight protein antigen 6 PH" evidence="3">
    <location>
        <begin position="93"/>
        <end position="125"/>
    </location>
</feature>
<keyword evidence="2" id="KW-0812">Transmembrane</keyword>
<dbReference type="Proteomes" id="UP000306628">
    <property type="component" value="Unassembled WGS sequence"/>
</dbReference>
<dbReference type="OrthoDB" id="3819655at2"/>
<organism evidence="4 5">
    <name type="scientific">Nonomuraea zeae</name>
    <dbReference type="NCBI Taxonomy" id="1642303"/>
    <lineage>
        <taxon>Bacteria</taxon>
        <taxon>Bacillati</taxon>
        <taxon>Actinomycetota</taxon>
        <taxon>Actinomycetes</taxon>
        <taxon>Streptosporangiales</taxon>
        <taxon>Streptosporangiaceae</taxon>
        <taxon>Nonomuraea</taxon>
    </lineage>
</organism>
<evidence type="ECO:0000313" key="5">
    <source>
        <dbReference type="Proteomes" id="UP000306628"/>
    </source>
</evidence>
<gene>
    <name evidence="4" type="ORF">ETD85_44165</name>
</gene>
<keyword evidence="5" id="KW-1185">Reference proteome</keyword>
<dbReference type="EMBL" id="VCKX01000215">
    <property type="protein sequence ID" value="TMR25939.1"/>
    <property type="molecule type" value="Genomic_DNA"/>
</dbReference>
<feature type="region of interest" description="Disordered" evidence="1">
    <location>
        <begin position="151"/>
        <end position="176"/>
    </location>
</feature>